<accession>A0A8H6WEQ0</accession>
<proteinExistence type="predicted"/>
<keyword evidence="3" id="KW-1185">Reference proteome</keyword>
<dbReference type="RefSeq" id="XP_037225952.1">
    <property type="nucleotide sequence ID" value="XM_037358042.1"/>
</dbReference>
<feature type="transmembrane region" description="Helical" evidence="1">
    <location>
        <begin position="12"/>
        <end position="32"/>
    </location>
</feature>
<evidence type="ECO:0000313" key="3">
    <source>
        <dbReference type="Proteomes" id="UP000636479"/>
    </source>
</evidence>
<dbReference type="Proteomes" id="UP000636479">
    <property type="component" value="Unassembled WGS sequence"/>
</dbReference>
<reference evidence="2" key="1">
    <citation type="submission" date="2020-05" db="EMBL/GenBank/DDBJ databases">
        <title>Mycena genomes resolve the evolution of fungal bioluminescence.</title>
        <authorList>
            <person name="Tsai I.J."/>
        </authorList>
    </citation>
    <scope>NUCLEOTIDE SEQUENCE</scope>
    <source>
        <strain evidence="2">171206Taipei</strain>
    </source>
</reference>
<gene>
    <name evidence="2" type="ORF">MIND_00109700</name>
</gene>
<evidence type="ECO:0000256" key="1">
    <source>
        <dbReference type="SAM" id="Phobius"/>
    </source>
</evidence>
<evidence type="ECO:0000313" key="2">
    <source>
        <dbReference type="EMBL" id="KAF7315929.1"/>
    </source>
</evidence>
<dbReference type="GeneID" id="59340558"/>
<dbReference type="AlphaFoldDB" id="A0A8H6WEQ0"/>
<dbReference type="EMBL" id="JACAZF010000001">
    <property type="protein sequence ID" value="KAF7315929.1"/>
    <property type="molecule type" value="Genomic_DNA"/>
</dbReference>
<comment type="caution">
    <text evidence="2">The sequence shown here is derived from an EMBL/GenBank/DDBJ whole genome shotgun (WGS) entry which is preliminary data.</text>
</comment>
<sequence>MQRQPCEARNELALGGYYALTAQLFTVLAAAASEWAKFSQRTSSSLPASRHESGPDILGDFRLSVDSRIRLVFHPSSAPASCRENTLFSRHLGGRLSLARPSLSLLPTARQGRVLPTTR</sequence>
<organism evidence="2 3">
    <name type="scientific">Mycena indigotica</name>
    <dbReference type="NCBI Taxonomy" id="2126181"/>
    <lineage>
        <taxon>Eukaryota</taxon>
        <taxon>Fungi</taxon>
        <taxon>Dikarya</taxon>
        <taxon>Basidiomycota</taxon>
        <taxon>Agaricomycotina</taxon>
        <taxon>Agaricomycetes</taxon>
        <taxon>Agaricomycetidae</taxon>
        <taxon>Agaricales</taxon>
        <taxon>Marasmiineae</taxon>
        <taxon>Mycenaceae</taxon>
        <taxon>Mycena</taxon>
    </lineage>
</organism>
<protein>
    <submittedName>
        <fullName evidence="2">Uncharacterized protein</fullName>
    </submittedName>
</protein>
<keyword evidence="1" id="KW-1133">Transmembrane helix</keyword>
<name>A0A8H6WEQ0_9AGAR</name>
<keyword evidence="1" id="KW-0472">Membrane</keyword>
<keyword evidence="1" id="KW-0812">Transmembrane</keyword>